<keyword evidence="2" id="KW-1185">Reference proteome</keyword>
<accession>U5CTS7</accession>
<dbReference type="HOGENOM" id="CLU_167813_0_0_1"/>
<dbReference type="AlphaFoldDB" id="U5CTS7"/>
<protein>
    <recommendedName>
        <fullName evidence="3">Aminotransferase-like plant mobile domain-containing protein</fullName>
    </recommendedName>
</protein>
<dbReference type="Proteomes" id="UP000017836">
    <property type="component" value="Unassembled WGS sequence"/>
</dbReference>
<dbReference type="EMBL" id="KI392418">
    <property type="protein sequence ID" value="ERN16691.1"/>
    <property type="molecule type" value="Genomic_DNA"/>
</dbReference>
<sequence>MGGVVDPYAEAGSCPYWSMRGLPDRAFSLDHALITKLCLLYRPKTCSILLRCGDLAPTLEDVTQILRVRSDGEPFLSIPPGMSTSYASKCKKLLGIPFEKVRGRHDSEIHLGEQRWEFTGVPHRAERMMGGRAPQV</sequence>
<gene>
    <name evidence="1" type="ORF">AMTR_s00051p00206000</name>
</gene>
<dbReference type="Gramene" id="ERN16691">
    <property type="protein sequence ID" value="ERN16691"/>
    <property type="gene ID" value="AMTR_s00051p00206000"/>
</dbReference>
<evidence type="ECO:0000313" key="1">
    <source>
        <dbReference type="EMBL" id="ERN16691.1"/>
    </source>
</evidence>
<evidence type="ECO:0000313" key="2">
    <source>
        <dbReference type="Proteomes" id="UP000017836"/>
    </source>
</evidence>
<name>U5CTS7_AMBTC</name>
<evidence type="ECO:0008006" key="3">
    <source>
        <dbReference type="Google" id="ProtNLM"/>
    </source>
</evidence>
<organism evidence="1 2">
    <name type="scientific">Amborella trichopoda</name>
    <dbReference type="NCBI Taxonomy" id="13333"/>
    <lineage>
        <taxon>Eukaryota</taxon>
        <taxon>Viridiplantae</taxon>
        <taxon>Streptophyta</taxon>
        <taxon>Embryophyta</taxon>
        <taxon>Tracheophyta</taxon>
        <taxon>Spermatophyta</taxon>
        <taxon>Magnoliopsida</taxon>
        <taxon>Amborellales</taxon>
        <taxon>Amborellaceae</taxon>
        <taxon>Amborella</taxon>
    </lineage>
</organism>
<reference evidence="2" key="1">
    <citation type="journal article" date="2013" name="Science">
        <title>The Amborella genome and the evolution of flowering plants.</title>
        <authorList>
            <consortium name="Amborella Genome Project"/>
        </authorList>
    </citation>
    <scope>NUCLEOTIDE SEQUENCE [LARGE SCALE GENOMIC DNA]</scope>
</reference>
<proteinExistence type="predicted"/>